<gene>
    <name evidence="1" type="ORF">WDS16_25620</name>
</gene>
<dbReference type="EMBL" id="CP147846">
    <property type="protein sequence ID" value="WXG68527.1"/>
    <property type="molecule type" value="Genomic_DNA"/>
</dbReference>
<protein>
    <recommendedName>
        <fullName evidence="3">PE family protein</fullName>
    </recommendedName>
</protein>
<evidence type="ECO:0008006" key="3">
    <source>
        <dbReference type="Google" id="ProtNLM"/>
    </source>
</evidence>
<proteinExistence type="predicted"/>
<evidence type="ECO:0000313" key="2">
    <source>
        <dbReference type="Proteomes" id="UP001432000"/>
    </source>
</evidence>
<name>A0ABZ2PKK7_9NOCA</name>
<sequence length="98" mass="9984">MLEVDSESLRALSSSLVETADAVAALDPSPPVETGAAAMPNSAFGAAAASSAEPILAAYRATAERIRAMADAALASAHSYDQAEAAFRDQLIEYQGGL</sequence>
<keyword evidence="2" id="KW-1185">Reference proteome</keyword>
<accession>A0ABZ2PKK7</accession>
<dbReference type="RefSeq" id="WP_338888790.1">
    <property type="nucleotide sequence ID" value="NZ_CP147846.1"/>
</dbReference>
<reference evidence="1 2" key="1">
    <citation type="submission" date="2024-03" db="EMBL/GenBank/DDBJ databases">
        <title>Natural products discovery in diverse microorganisms through a two-stage MS feature dereplication strategy.</title>
        <authorList>
            <person name="Zhang R."/>
        </authorList>
    </citation>
    <scope>NUCLEOTIDE SEQUENCE [LARGE SCALE GENOMIC DNA]</scope>
    <source>
        <strain evidence="1 2">18930</strain>
    </source>
</reference>
<evidence type="ECO:0000313" key="1">
    <source>
        <dbReference type="EMBL" id="WXG68527.1"/>
    </source>
</evidence>
<dbReference type="Proteomes" id="UP001432000">
    <property type="component" value="Chromosome"/>
</dbReference>
<organism evidence="1 2">
    <name type="scientific">Rhodococcus sovatensis</name>
    <dbReference type="NCBI Taxonomy" id="1805840"/>
    <lineage>
        <taxon>Bacteria</taxon>
        <taxon>Bacillati</taxon>
        <taxon>Actinomycetota</taxon>
        <taxon>Actinomycetes</taxon>
        <taxon>Mycobacteriales</taxon>
        <taxon>Nocardiaceae</taxon>
        <taxon>Rhodococcus</taxon>
    </lineage>
</organism>